<evidence type="ECO:0000256" key="5">
    <source>
        <dbReference type="PROSITE-ProRule" id="PRU00221"/>
    </source>
</evidence>
<dbReference type="EMBL" id="LR746269">
    <property type="protein sequence ID" value="CAA7398455.1"/>
    <property type="molecule type" value="Genomic_DNA"/>
</dbReference>
<proteinExistence type="predicted"/>
<dbReference type="SUPFAM" id="SSF50998">
    <property type="entry name" value="Quinoprotein alcohol dehydrogenase-like"/>
    <property type="match status" value="1"/>
</dbReference>
<evidence type="ECO:0000313" key="7">
    <source>
        <dbReference type="EMBL" id="CAA7398455.1"/>
    </source>
</evidence>
<keyword evidence="3 5" id="KW-0853">WD repeat</keyword>
<feature type="repeat" description="WD" evidence="5">
    <location>
        <begin position="312"/>
        <end position="353"/>
    </location>
</feature>
<dbReference type="Proteomes" id="UP000663760">
    <property type="component" value="Chromosome 6"/>
</dbReference>
<accession>A0A7I8KNB5</accession>
<protein>
    <submittedName>
        <fullName evidence="7">Uncharacterized protein</fullName>
    </submittedName>
</protein>
<evidence type="ECO:0000313" key="8">
    <source>
        <dbReference type="Proteomes" id="UP000663760"/>
    </source>
</evidence>
<feature type="region of interest" description="Disordered" evidence="6">
    <location>
        <begin position="1"/>
        <end position="52"/>
    </location>
</feature>
<feature type="repeat" description="WD" evidence="5">
    <location>
        <begin position="354"/>
        <end position="391"/>
    </location>
</feature>
<dbReference type="Pfam" id="PF00400">
    <property type="entry name" value="WD40"/>
    <property type="match status" value="8"/>
</dbReference>
<feature type="repeat" description="WD" evidence="5">
    <location>
        <begin position="100"/>
        <end position="141"/>
    </location>
</feature>
<keyword evidence="2" id="KW-0963">Cytoplasm</keyword>
<gene>
    <name evidence="7" type="ORF">SI8410_06009120</name>
</gene>
<dbReference type="SMART" id="SM00320">
    <property type="entry name" value="WD40"/>
    <property type="match status" value="8"/>
</dbReference>
<feature type="repeat" description="WD" evidence="5">
    <location>
        <begin position="271"/>
        <end position="312"/>
    </location>
</feature>
<dbReference type="FunFam" id="2.130.10.10:FF:000074">
    <property type="entry name" value="Angio-associated migratory cell protein-like protein"/>
    <property type="match status" value="1"/>
</dbReference>
<dbReference type="InterPro" id="IPR051179">
    <property type="entry name" value="WD_repeat_multifunction"/>
</dbReference>
<name>A0A7I8KNB5_SPIIN</name>
<dbReference type="InterPro" id="IPR019775">
    <property type="entry name" value="WD40_repeat_CS"/>
</dbReference>
<dbReference type="InterPro" id="IPR015943">
    <property type="entry name" value="WD40/YVTN_repeat-like_dom_sf"/>
</dbReference>
<dbReference type="GO" id="GO:0005737">
    <property type="term" value="C:cytoplasm"/>
    <property type="evidence" value="ECO:0007669"/>
    <property type="project" value="UniProtKB-SubCell"/>
</dbReference>
<dbReference type="PROSITE" id="PS00678">
    <property type="entry name" value="WD_REPEATS_1"/>
    <property type="match status" value="2"/>
</dbReference>
<evidence type="ECO:0000256" key="4">
    <source>
        <dbReference type="ARBA" id="ARBA00022737"/>
    </source>
</evidence>
<organism evidence="7 8">
    <name type="scientific">Spirodela intermedia</name>
    <name type="common">Intermediate duckweed</name>
    <dbReference type="NCBI Taxonomy" id="51605"/>
    <lineage>
        <taxon>Eukaryota</taxon>
        <taxon>Viridiplantae</taxon>
        <taxon>Streptophyta</taxon>
        <taxon>Embryophyta</taxon>
        <taxon>Tracheophyta</taxon>
        <taxon>Spermatophyta</taxon>
        <taxon>Magnoliopsida</taxon>
        <taxon>Liliopsida</taxon>
        <taxon>Araceae</taxon>
        <taxon>Lemnoideae</taxon>
        <taxon>Spirodela</taxon>
    </lineage>
</organism>
<feature type="repeat" description="WD" evidence="5">
    <location>
        <begin position="142"/>
        <end position="183"/>
    </location>
</feature>
<dbReference type="PANTHER" id="PTHR19857:SF8">
    <property type="entry name" value="ANGIO-ASSOCIATED MIGRATORY CELL PROTEIN"/>
    <property type="match status" value="1"/>
</dbReference>
<dbReference type="InterPro" id="IPR020472">
    <property type="entry name" value="WD40_PAC1"/>
</dbReference>
<dbReference type="InterPro" id="IPR011047">
    <property type="entry name" value="Quinoprotein_ADH-like_sf"/>
</dbReference>
<dbReference type="PROSITE" id="PS50082">
    <property type="entry name" value="WD_REPEATS_2"/>
    <property type="match status" value="8"/>
</dbReference>
<keyword evidence="4" id="KW-0677">Repeat</keyword>
<dbReference type="PRINTS" id="PR00320">
    <property type="entry name" value="GPROTEINBRPT"/>
</dbReference>
<evidence type="ECO:0000256" key="6">
    <source>
        <dbReference type="SAM" id="MobiDB-lite"/>
    </source>
</evidence>
<feature type="repeat" description="WD" evidence="5">
    <location>
        <begin position="57"/>
        <end position="91"/>
    </location>
</feature>
<evidence type="ECO:0000256" key="2">
    <source>
        <dbReference type="ARBA" id="ARBA00022490"/>
    </source>
</evidence>
<comment type="subcellular location">
    <subcellularLocation>
        <location evidence="1">Cytoplasm</location>
    </subcellularLocation>
</comment>
<dbReference type="InterPro" id="IPR001680">
    <property type="entry name" value="WD40_rpt"/>
</dbReference>
<feature type="repeat" description="WD" evidence="5">
    <location>
        <begin position="184"/>
        <end position="225"/>
    </location>
</feature>
<feature type="repeat" description="WD" evidence="5">
    <location>
        <begin position="229"/>
        <end position="270"/>
    </location>
</feature>
<dbReference type="OrthoDB" id="10261640at2759"/>
<dbReference type="PROSITE" id="PS50294">
    <property type="entry name" value="WD_REPEATS_REGION"/>
    <property type="match status" value="5"/>
</dbReference>
<evidence type="ECO:0000256" key="3">
    <source>
        <dbReference type="ARBA" id="ARBA00022574"/>
    </source>
</evidence>
<keyword evidence="8" id="KW-1185">Reference proteome</keyword>
<dbReference type="Gene3D" id="2.130.10.10">
    <property type="entry name" value="YVTN repeat-like/Quinoprotein amine dehydrogenase"/>
    <property type="match status" value="1"/>
</dbReference>
<dbReference type="CDD" id="cd00200">
    <property type="entry name" value="WD40"/>
    <property type="match status" value="1"/>
</dbReference>
<reference evidence="7" key="1">
    <citation type="submission" date="2020-02" db="EMBL/GenBank/DDBJ databases">
        <authorList>
            <person name="Scholz U."/>
            <person name="Mascher M."/>
            <person name="Fiebig A."/>
        </authorList>
    </citation>
    <scope>NUCLEOTIDE SEQUENCE</scope>
</reference>
<evidence type="ECO:0000256" key="1">
    <source>
        <dbReference type="ARBA" id="ARBA00004496"/>
    </source>
</evidence>
<dbReference type="PANTHER" id="PTHR19857">
    <property type="entry name" value="MITOCHONDRIAL DIVISION PROTEIN 1-RELATED"/>
    <property type="match status" value="1"/>
</dbReference>
<feature type="compositionally biased region" description="Acidic residues" evidence="6">
    <location>
        <begin position="1"/>
        <end position="51"/>
    </location>
</feature>
<sequence length="391" mass="42076">MNSRDNDDDGEEGGEVFLDEDDILEEIPFDEEDLPDVDDDIGSDGDAEEPDDSVHVFTGHTDEVYAVMCSPTDPAMVATGGRDDKGFLWKIGRADWGSELQGHTDSVSALAFSADGQLLSSGGLDGLIQVWDATSGNRRCVLEGPGKGIEWVRWHPRGHLVLAGSEDSTLWMWNADKNSYLNVFSGHGDTVTCGDFTPDGKTICSGSDDASLRIWNPKTGENLHVVAGHPYHTEGLTCLAITADSAVAITGSKDGSVHLVNISTGRVINSLMSHTDSVECIGLSSSHPWLATAGMDQKLLIWDLQRSSQRCSCDHEEGVTCLSWLGASHFVATGSVDGKIRVWDGLSGNCVKIFHGHTDVIQSLSVSADGEHLVSASLDRTARVFEISEFR</sequence>
<dbReference type="AlphaFoldDB" id="A0A7I8KNB5"/>